<evidence type="ECO:0000259" key="3">
    <source>
        <dbReference type="PROSITE" id="PS50405"/>
    </source>
</evidence>
<comment type="caution">
    <text evidence="4">The sequence shown here is derived from an EMBL/GenBank/DDBJ whole genome shotgun (WGS) entry which is preliminary data.</text>
</comment>
<dbReference type="SFLD" id="SFLDS00019">
    <property type="entry name" value="Glutathione_Transferase_(cytos"/>
    <property type="match status" value="1"/>
</dbReference>
<organism evidence="4 5">
    <name type="scientific">Sphingomonas vulcanisoli</name>
    <dbReference type="NCBI Taxonomy" id="1658060"/>
    <lineage>
        <taxon>Bacteria</taxon>
        <taxon>Pseudomonadati</taxon>
        <taxon>Pseudomonadota</taxon>
        <taxon>Alphaproteobacteria</taxon>
        <taxon>Sphingomonadales</taxon>
        <taxon>Sphingomonadaceae</taxon>
        <taxon>Sphingomonas</taxon>
    </lineage>
</organism>
<dbReference type="PROSITE" id="PS50405">
    <property type="entry name" value="GST_CTER"/>
    <property type="match status" value="1"/>
</dbReference>
<evidence type="ECO:0000313" key="5">
    <source>
        <dbReference type="Proteomes" id="UP000727456"/>
    </source>
</evidence>
<dbReference type="Pfam" id="PF02798">
    <property type="entry name" value="GST_N"/>
    <property type="match status" value="1"/>
</dbReference>
<evidence type="ECO:0000259" key="2">
    <source>
        <dbReference type="PROSITE" id="PS50404"/>
    </source>
</evidence>
<protein>
    <submittedName>
        <fullName evidence="4">Glutathione S-transferase</fullName>
        <ecNumber evidence="4">2.5.1.18</ecNumber>
    </submittedName>
</protein>
<dbReference type="SFLD" id="SFLDG01150">
    <property type="entry name" value="Main.1:_Beta-like"/>
    <property type="match status" value="1"/>
</dbReference>
<sequence>MIKIYGTRMSRAGRCMWLLEELGLPYEQVPVGSQDGSDKTPEFLAVNPAGKVPALDDDGFFLRESLAILFYLVAKQPTPLWPDDLHVRALIHQWASWAMTEVEAPLTVIMYETRRAAGGSVDPEFLEPRKTTAYKAIALLEARLSAHPYVASDAFTLGDLIASSVTSLAPMFLDLSPYPAVKEWVARCTTARPAWGRAEARQ</sequence>
<proteinExistence type="inferred from homology"/>
<dbReference type="PANTHER" id="PTHR44051">
    <property type="entry name" value="GLUTATHIONE S-TRANSFERASE-RELATED"/>
    <property type="match status" value="1"/>
</dbReference>
<dbReference type="InterPro" id="IPR010987">
    <property type="entry name" value="Glutathione-S-Trfase_C-like"/>
</dbReference>
<dbReference type="InterPro" id="IPR040079">
    <property type="entry name" value="Glutathione_S-Trfase"/>
</dbReference>
<dbReference type="GO" id="GO:0004364">
    <property type="term" value="F:glutathione transferase activity"/>
    <property type="evidence" value="ECO:0007669"/>
    <property type="project" value="UniProtKB-EC"/>
</dbReference>
<dbReference type="PROSITE" id="PS50404">
    <property type="entry name" value="GST_NTER"/>
    <property type="match status" value="1"/>
</dbReference>
<keyword evidence="5" id="KW-1185">Reference proteome</keyword>
<feature type="domain" description="GST C-terminal" evidence="3">
    <location>
        <begin position="84"/>
        <end position="202"/>
    </location>
</feature>
<dbReference type="SFLD" id="SFLDG00358">
    <property type="entry name" value="Main_(cytGST)"/>
    <property type="match status" value="1"/>
</dbReference>
<dbReference type="Gene3D" id="3.40.30.10">
    <property type="entry name" value="Glutaredoxin"/>
    <property type="match status" value="1"/>
</dbReference>
<dbReference type="Gene3D" id="1.20.1050.10">
    <property type="match status" value="1"/>
</dbReference>
<dbReference type="RefSeq" id="WP_167075428.1">
    <property type="nucleotide sequence ID" value="NZ_JAAOZC010000014.1"/>
</dbReference>
<dbReference type="PANTHER" id="PTHR44051:SF2">
    <property type="entry name" value="HYPOTHETICAL GLUTATHIONE S-TRANSFERASE LIKE PROTEIN"/>
    <property type="match status" value="1"/>
</dbReference>
<evidence type="ECO:0000313" key="4">
    <source>
        <dbReference type="EMBL" id="NIJ09625.1"/>
    </source>
</evidence>
<dbReference type="SUPFAM" id="SSF47616">
    <property type="entry name" value="GST C-terminal domain-like"/>
    <property type="match status" value="1"/>
</dbReference>
<reference evidence="4 5" key="1">
    <citation type="submission" date="2020-03" db="EMBL/GenBank/DDBJ databases">
        <title>Genomic Encyclopedia of Type Strains, Phase III (KMG-III): the genomes of soil and plant-associated and newly described type strains.</title>
        <authorList>
            <person name="Whitman W."/>
        </authorList>
    </citation>
    <scope>NUCLEOTIDE SEQUENCE [LARGE SCALE GENOMIC DNA]</scope>
    <source>
        <strain evidence="4 5">CECT 8804</strain>
    </source>
</reference>
<dbReference type="Proteomes" id="UP000727456">
    <property type="component" value="Unassembled WGS sequence"/>
</dbReference>
<dbReference type="SUPFAM" id="SSF52833">
    <property type="entry name" value="Thioredoxin-like"/>
    <property type="match status" value="1"/>
</dbReference>
<comment type="similarity">
    <text evidence="1">Belongs to the GST superfamily.</text>
</comment>
<dbReference type="InterPro" id="IPR004045">
    <property type="entry name" value="Glutathione_S-Trfase_N"/>
</dbReference>
<evidence type="ECO:0000256" key="1">
    <source>
        <dbReference type="RuleBase" id="RU003494"/>
    </source>
</evidence>
<name>A0ABX0U0V4_9SPHN</name>
<dbReference type="InterPro" id="IPR036282">
    <property type="entry name" value="Glutathione-S-Trfase_C_sf"/>
</dbReference>
<accession>A0ABX0U0V4</accession>
<dbReference type="InterPro" id="IPR004046">
    <property type="entry name" value="GST_C"/>
</dbReference>
<keyword evidence="4" id="KW-0808">Transferase</keyword>
<gene>
    <name evidence="4" type="ORF">FHS31_003262</name>
</gene>
<dbReference type="InterPro" id="IPR036249">
    <property type="entry name" value="Thioredoxin-like_sf"/>
</dbReference>
<dbReference type="EC" id="2.5.1.18" evidence="4"/>
<dbReference type="CDD" id="cd03046">
    <property type="entry name" value="GST_N_GTT1_like"/>
    <property type="match status" value="1"/>
</dbReference>
<dbReference type="Pfam" id="PF00043">
    <property type="entry name" value="GST_C"/>
    <property type="match status" value="1"/>
</dbReference>
<dbReference type="EMBL" id="JAAOZC010000014">
    <property type="protein sequence ID" value="NIJ09625.1"/>
    <property type="molecule type" value="Genomic_DNA"/>
</dbReference>
<feature type="domain" description="GST N-terminal" evidence="2">
    <location>
        <begin position="1"/>
        <end position="80"/>
    </location>
</feature>